<dbReference type="Gene3D" id="2.130.10.30">
    <property type="entry name" value="Regulator of chromosome condensation 1/beta-lactamase-inhibitor protein II"/>
    <property type="match status" value="1"/>
</dbReference>
<dbReference type="SUPFAM" id="SSF50985">
    <property type="entry name" value="RCC1/BLIP-II"/>
    <property type="match status" value="1"/>
</dbReference>
<gene>
    <name evidence="1" type="ORF">PCOR1329_LOCUS6002</name>
</gene>
<dbReference type="EMBL" id="CAUYUJ010001597">
    <property type="protein sequence ID" value="CAK0796691.1"/>
    <property type="molecule type" value="Genomic_DNA"/>
</dbReference>
<protein>
    <submittedName>
        <fullName evidence="1">Uncharacterized protein</fullName>
    </submittedName>
</protein>
<name>A0ABN9PXM5_9DINO</name>
<evidence type="ECO:0000313" key="1">
    <source>
        <dbReference type="EMBL" id="CAK0796691.1"/>
    </source>
</evidence>
<dbReference type="InterPro" id="IPR000408">
    <property type="entry name" value="Reg_chr_condens"/>
</dbReference>
<dbReference type="PROSITE" id="PS00626">
    <property type="entry name" value="RCC1_2"/>
    <property type="match status" value="1"/>
</dbReference>
<dbReference type="Proteomes" id="UP001189429">
    <property type="component" value="Unassembled WGS sequence"/>
</dbReference>
<comment type="caution">
    <text evidence="1">The sequence shown here is derived from an EMBL/GenBank/DDBJ whole genome shotgun (WGS) entry which is preliminary data.</text>
</comment>
<dbReference type="Pfam" id="PF13540">
    <property type="entry name" value="RCC1_2"/>
    <property type="match status" value="1"/>
</dbReference>
<sequence length="191" mass="20109">MVAAGDEHTVLLRSDGAAVACGLAYVQVAAGGVHTVLLRSDGAAVACGWNVFQQCDLPALRTRWAHWLRWQPCLRYVACRPPPRALPAPDASPSALFRVPESIDLAAANELQAAVRRRAMALCGNDLSAYYPKIVLSYATGSRGGCDGQGAGPGVVHVSALMHALFDADLPCYSGLTLPVGRNWEVSNAVG</sequence>
<accession>A0ABN9PXM5</accession>
<evidence type="ECO:0000313" key="2">
    <source>
        <dbReference type="Proteomes" id="UP001189429"/>
    </source>
</evidence>
<reference evidence="1" key="1">
    <citation type="submission" date="2023-10" db="EMBL/GenBank/DDBJ databases">
        <authorList>
            <person name="Chen Y."/>
            <person name="Shah S."/>
            <person name="Dougan E. K."/>
            <person name="Thang M."/>
            <person name="Chan C."/>
        </authorList>
    </citation>
    <scope>NUCLEOTIDE SEQUENCE [LARGE SCALE GENOMIC DNA]</scope>
</reference>
<organism evidence="1 2">
    <name type="scientific">Prorocentrum cordatum</name>
    <dbReference type="NCBI Taxonomy" id="2364126"/>
    <lineage>
        <taxon>Eukaryota</taxon>
        <taxon>Sar</taxon>
        <taxon>Alveolata</taxon>
        <taxon>Dinophyceae</taxon>
        <taxon>Prorocentrales</taxon>
        <taxon>Prorocentraceae</taxon>
        <taxon>Prorocentrum</taxon>
    </lineage>
</organism>
<keyword evidence="2" id="KW-1185">Reference proteome</keyword>
<proteinExistence type="predicted"/>
<dbReference type="InterPro" id="IPR009091">
    <property type="entry name" value="RCC1/BLIP-II"/>
</dbReference>